<dbReference type="RefSeq" id="WP_306679160.1">
    <property type="nucleotide sequence ID" value="NZ_JAVDBT010000003.1"/>
</dbReference>
<organism evidence="2 3">
    <name type="scientific">Pseudogemmobacter lacusdianii</name>
    <dbReference type="NCBI Taxonomy" id="3069608"/>
    <lineage>
        <taxon>Bacteria</taxon>
        <taxon>Pseudomonadati</taxon>
        <taxon>Pseudomonadota</taxon>
        <taxon>Alphaproteobacteria</taxon>
        <taxon>Rhodobacterales</taxon>
        <taxon>Paracoccaceae</taxon>
        <taxon>Pseudogemmobacter</taxon>
    </lineage>
</organism>
<protein>
    <submittedName>
        <fullName evidence="2">DUF1330 domain-containing protein</fullName>
    </submittedName>
</protein>
<sequence length="96" mass="10396">MKGYWMILGTAVTDAEAQAEYGRLWAPIAARYGAKVIREGGPQLAEARQDTTRMLLVEFADLATAQACFNDSDYKAAAALTHKASSRDLVIFAGNL</sequence>
<evidence type="ECO:0000313" key="3">
    <source>
        <dbReference type="Proteomes" id="UP001239680"/>
    </source>
</evidence>
<dbReference type="PANTHER" id="PTHR41521">
    <property type="match status" value="1"/>
</dbReference>
<dbReference type="Pfam" id="PF07045">
    <property type="entry name" value="DUF1330"/>
    <property type="match status" value="1"/>
</dbReference>
<feature type="domain" description="DUF1330" evidence="1">
    <location>
        <begin position="2"/>
        <end position="94"/>
    </location>
</feature>
<dbReference type="Gene3D" id="3.30.70.100">
    <property type="match status" value="1"/>
</dbReference>
<accession>A0ABU0VUS7</accession>
<dbReference type="InterPro" id="IPR010753">
    <property type="entry name" value="DUF1330"/>
</dbReference>
<dbReference type="EMBL" id="JAVDBT010000003">
    <property type="protein sequence ID" value="MDQ2065472.1"/>
    <property type="molecule type" value="Genomic_DNA"/>
</dbReference>
<dbReference type="Proteomes" id="UP001239680">
    <property type="component" value="Unassembled WGS sequence"/>
</dbReference>
<name>A0ABU0VUS7_9RHOB</name>
<dbReference type="PANTHER" id="PTHR41521:SF4">
    <property type="entry name" value="BLR0684 PROTEIN"/>
    <property type="match status" value="1"/>
</dbReference>
<dbReference type="SUPFAM" id="SSF54909">
    <property type="entry name" value="Dimeric alpha+beta barrel"/>
    <property type="match status" value="1"/>
</dbReference>
<comment type="caution">
    <text evidence="2">The sequence shown here is derived from an EMBL/GenBank/DDBJ whole genome shotgun (WGS) entry which is preliminary data.</text>
</comment>
<evidence type="ECO:0000313" key="2">
    <source>
        <dbReference type="EMBL" id="MDQ2065472.1"/>
    </source>
</evidence>
<proteinExistence type="predicted"/>
<reference evidence="2 3" key="1">
    <citation type="submission" date="2023-08" db="EMBL/GenBank/DDBJ databases">
        <title>Characterization of two Paracoccaceae strains isolated from Phycosphere and proposal of Xinfangfangia lacusdiani sp. nov.</title>
        <authorList>
            <person name="Deng Y."/>
            <person name="Zhang Y.Q."/>
        </authorList>
    </citation>
    <scope>NUCLEOTIDE SEQUENCE [LARGE SCALE GENOMIC DNA]</scope>
    <source>
        <strain evidence="2 3">CPCC 101601</strain>
    </source>
</reference>
<evidence type="ECO:0000259" key="1">
    <source>
        <dbReference type="Pfam" id="PF07045"/>
    </source>
</evidence>
<gene>
    <name evidence="2" type="ORF">Q9295_03730</name>
</gene>
<dbReference type="InterPro" id="IPR011008">
    <property type="entry name" value="Dimeric_a/b-barrel"/>
</dbReference>
<keyword evidence="3" id="KW-1185">Reference proteome</keyword>